<comment type="caution">
    <text evidence="6">The sequence shown here is derived from an EMBL/GenBank/DDBJ whole genome shotgun (WGS) entry which is preliminary data.</text>
</comment>
<dbReference type="RefSeq" id="WP_016389406.1">
    <property type="nucleotide sequence ID" value="NZ_KE646805.1"/>
</dbReference>
<organism evidence="6 7">
    <name type="scientific">Cycloclasticus pugetii</name>
    <dbReference type="NCBI Taxonomy" id="34068"/>
    <lineage>
        <taxon>Bacteria</taxon>
        <taxon>Pseudomonadati</taxon>
        <taxon>Pseudomonadota</taxon>
        <taxon>Gammaproteobacteria</taxon>
        <taxon>Thiotrichales</taxon>
        <taxon>Piscirickettsiaceae</taxon>
        <taxon>Cycloclasticus</taxon>
    </lineage>
</organism>
<feature type="transmembrane region" description="Helical" evidence="5">
    <location>
        <begin position="21"/>
        <end position="46"/>
    </location>
</feature>
<dbReference type="InterPro" id="IPR035906">
    <property type="entry name" value="MetI-like_sf"/>
</dbReference>
<proteinExistence type="predicted"/>
<protein>
    <submittedName>
        <fullName evidence="6">Uncharacterized protein</fullName>
    </submittedName>
</protein>
<evidence type="ECO:0000256" key="5">
    <source>
        <dbReference type="SAM" id="Phobius"/>
    </source>
</evidence>
<evidence type="ECO:0000256" key="2">
    <source>
        <dbReference type="ARBA" id="ARBA00022692"/>
    </source>
</evidence>
<evidence type="ECO:0000256" key="1">
    <source>
        <dbReference type="ARBA" id="ARBA00004141"/>
    </source>
</evidence>
<evidence type="ECO:0000256" key="4">
    <source>
        <dbReference type="ARBA" id="ARBA00023136"/>
    </source>
</evidence>
<gene>
    <name evidence="6" type="ORF">L196_00040</name>
</gene>
<accession>A0AB33Z3X0</accession>
<keyword evidence="3 5" id="KW-1133">Transmembrane helix</keyword>
<feature type="transmembrane region" description="Helical" evidence="5">
    <location>
        <begin position="52"/>
        <end position="77"/>
    </location>
</feature>
<dbReference type="EMBL" id="ASHL01000001">
    <property type="protein sequence ID" value="EPD13842.1"/>
    <property type="molecule type" value="Genomic_DNA"/>
</dbReference>
<keyword evidence="2 5" id="KW-0812">Transmembrane</keyword>
<keyword evidence="7" id="KW-1185">Reference proteome</keyword>
<evidence type="ECO:0000256" key="3">
    <source>
        <dbReference type="ARBA" id="ARBA00022989"/>
    </source>
</evidence>
<dbReference type="GO" id="GO:0016020">
    <property type="term" value="C:membrane"/>
    <property type="evidence" value="ECO:0007669"/>
    <property type="project" value="UniProtKB-SubCell"/>
</dbReference>
<dbReference type="AlphaFoldDB" id="A0AB33Z3X0"/>
<evidence type="ECO:0000313" key="6">
    <source>
        <dbReference type="EMBL" id="EPD13842.1"/>
    </source>
</evidence>
<name>A0AB33Z3X0_9GAMM</name>
<sequence length="102" mass="11298">MELEVTWKRAAKVWWAYLWRNIIAIIVAMIIGGVIGFIIGFILAIVGVSSQTIQFITAPIGMIIGLLISIVPVKMILAKDYGEFRLVLLQTNPAEQSLNKAN</sequence>
<dbReference type="Proteomes" id="UP000015462">
    <property type="component" value="Unassembled WGS sequence"/>
</dbReference>
<dbReference type="SUPFAM" id="SSF161098">
    <property type="entry name" value="MetI-like"/>
    <property type="match status" value="1"/>
</dbReference>
<reference evidence="6 7" key="1">
    <citation type="journal article" date="2013" name="Genome Announc.">
        <title>Genome Sequence of the Pyrene- and Fluoranthene-Degrading Bacterium Cycloclasticus sp. Strain PY97M.</title>
        <authorList>
            <person name="Cui Z."/>
            <person name="Xu G."/>
            <person name="Li Q."/>
            <person name="Gao W."/>
            <person name="Zheng L."/>
        </authorList>
    </citation>
    <scope>NUCLEOTIDE SEQUENCE [LARGE SCALE GENOMIC DNA]</scope>
    <source>
        <strain evidence="6 7">PY97M</strain>
    </source>
</reference>
<keyword evidence="4 5" id="KW-0472">Membrane</keyword>
<comment type="subcellular location">
    <subcellularLocation>
        <location evidence="1">Membrane</location>
        <topology evidence="1">Multi-pass membrane protein</topology>
    </subcellularLocation>
</comment>
<evidence type="ECO:0000313" key="7">
    <source>
        <dbReference type="Proteomes" id="UP000015462"/>
    </source>
</evidence>